<evidence type="ECO:0000313" key="3">
    <source>
        <dbReference type="Proteomes" id="UP000286773"/>
    </source>
</evidence>
<dbReference type="RefSeq" id="WP_126813739.1">
    <property type="nucleotide sequence ID" value="NZ_NGKC01000007.1"/>
</dbReference>
<name>A0A430AUU7_9ENTE</name>
<dbReference type="AlphaFoldDB" id="A0A430AUU7"/>
<evidence type="ECO:0000313" key="2">
    <source>
        <dbReference type="EMBL" id="RSU11832.1"/>
    </source>
</evidence>
<feature type="transmembrane region" description="Helical" evidence="1">
    <location>
        <begin position="170"/>
        <end position="188"/>
    </location>
</feature>
<reference evidence="2 3" key="1">
    <citation type="submission" date="2017-05" db="EMBL/GenBank/DDBJ databases">
        <title>Vagococcus spp. assemblies.</title>
        <authorList>
            <person name="Gulvik C.A."/>
        </authorList>
    </citation>
    <scope>NUCLEOTIDE SEQUENCE [LARGE SCALE GENOMIC DNA]</scope>
    <source>
        <strain evidence="2 3">LMG 24798</strain>
    </source>
</reference>
<keyword evidence="1" id="KW-1133">Transmembrane helix</keyword>
<accession>A0A430AUU7</accession>
<comment type="caution">
    <text evidence="2">The sequence shown here is derived from an EMBL/GenBank/DDBJ whole genome shotgun (WGS) entry which is preliminary data.</text>
</comment>
<evidence type="ECO:0008006" key="4">
    <source>
        <dbReference type="Google" id="ProtNLM"/>
    </source>
</evidence>
<dbReference type="EMBL" id="NGKC01000007">
    <property type="protein sequence ID" value="RSU11832.1"/>
    <property type="molecule type" value="Genomic_DNA"/>
</dbReference>
<sequence>MNKEHFFIELKIHLRQLPEEELQAVLDKYEAIFAEKQELGMKEVEITKDLPSPKEIAKDILKELNLDYQPANEAHNGWTEIYDDDIFSDARHYHGTDIDTRPPDSAFVRLIQVIGIIFLNIFLMLWVIFCWIMLLFCGWLTTGLLLFSPALGIFSVITALGSFGLFQLSLSILFCGFGLIGILIMNPVTKASYQLIKSYFKWNLRVLRGDRI</sequence>
<dbReference type="Pfam" id="PF22564">
    <property type="entry name" value="HAAS"/>
    <property type="match status" value="1"/>
</dbReference>
<dbReference type="OrthoDB" id="9804829at2"/>
<dbReference type="Proteomes" id="UP000286773">
    <property type="component" value="Unassembled WGS sequence"/>
</dbReference>
<evidence type="ECO:0000256" key="1">
    <source>
        <dbReference type="SAM" id="Phobius"/>
    </source>
</evidence>
<feature type="transmembrane region" description="Helical" evidence="1">
    <location>
        <begin position="144"/>
        <end position="164"/>
    </location>
</feature>
<protein>
    <recommendedName>
        <fullName evidence="4">DUF1700 domain-containing protein</fullName>
    </recommendedName>
</protein>
<keyword evidence="1" id="KW-0472">Membrane</keyword>
<keyword evidence="3" id="KW-1185">Reference proteome</keyword>
<organism evidence="2 3">
    <name type="scientific">Vagococcus acidifermentans</name>
    <dbReference type="NCBI Taxonomy" id="564710"/>
    <lineage>
        <taxon>Bacteria</taxon>
        <taxon>Bacillati</taxon>
        <taxon>Bacillota</taxon>
        <taxon>Bacilli</taxon>
        <taxon>Lactobacillales</taxon>
        <taxon>Enterococcaceae</taxon>
        <taxon>Vagococcus</taxon>
    </lineage>
</organism>
<feature type="transmembrane region" description="Helical" evidence="1">
    <location>
        <begin position="110"/>
        <end position="137"/>
    </location>
</feature>
<proteinExistence type="predicted"/>
<gene>
    <name evidence="2" type="ORF">CBF27_07690</name>
</gene>
<keyword evidence="1" id="KW-0812">Transmembrane</keyword>